<accession>A0ABX7XAG9</accession>
<dbReference type="Pfam" id="PF09697">
    <property type="entry name" value="Porph_ging"/>
    <property type="match status" value="1"/>
</dbReference>
<keyword evidence="2" id="KW-1185">Reference proteome</keyword>
<organism evidence="1 2">
    <name type="scientific">Faecalibacter bovis</name>
    <dbReference type="NCBI Taxonomy" id="2898187"/>
    <lineage>
        <taxon>Bacteria</taxon>
        <taxon>Pseudomonadati</taxon>
        <taxon>Bacteroidota</taxon>
        <taxon>Flavobacteriia</taxon>
        <taxon>Flavobacteriales</taxon>
        <taxon>Weeksellaceae</taxon>
        <taxon>Faecalibacter</taxon>
    </lineage>
</organism>
<gene>
    <name evidence="1" type="ORF">J9309_08785</name>
</gene>
<dbReference type="Proteomes" id="UP000672011">
    <property type="component" value="Chromosome"/>
</dbReference>
<name>A0ABX7XAG9_9FLAO</name>
<evidence type="ECO:0000313" key="1">
    <source>
        <dbReference type="EMBL" id="QTV04891.1"/>
    </source>
</evidence>
<evidence type="ECO:0000313" key="2">
    <source>
        <dbReference type="Proteomes" id="UP000672011"/>
    </source>
</evidence>
<dbReference type="InterPro" id="IPR005901">
    <property type="entry name" value="GLPGLI"/>
</dbReference>
<sequence length="253" mass="30161">MKNLIVLLIFYVSNSVFGQQNNFIIKYNLEYKKDSMSYHYDNDVMLLLYSHDKSIFIPENLYKVDSIMNLGTANFSMISSLPKSNYKFHIKKDENRITYFDRIYTTNIYYEQRINFDWEITDETLNLNGYLAKKAITNFGGRKWIAWYTEEIPVSDGPYKFYGLPGLIIKIRDENNNFNFELISLKNELKSMNILENNFIKITKDDFKKLRRDFLDDPIYFINKGDVKTNFSSEIMDRIILNVNKNNNFLELE</sequence>
<dbReference type="EMBL" id="CP072842">
    <property type="protein sequence ID" value="QTV04891.1"/>
    <property type="molecule type" value="Genomic_DNA"/>
</dbReference>
<proteinExistence type="predicted"/>
<protein>
    <submittedName>
        <fullName evidence="1">GLPGLI family protein</fullName>
    </submittedName>
</protein>
<dbReference type="NCBIfam" id="TIGR01200">
    <property type="entry name" value="GLPGLI"/>
    <property type="match status" value="1"/>
</dbReference>
<dbReference type="RefSeq" id="WP_230475513.1">
    <property type="nucleotide sequence ID" value="NZ_CP072842.1"/>
</dbReference>
<reference evidence="1 2" key="1">
    <citation type="journal article" date="2021" name="Int. J. Syst. Evol. Microbiol.">
        <title>Faecalibacter bovis sp. nov., isolated from cow faeces.</title>
        <authorList>
            <person name="Li F."/>
            <person name="Zhao W."/>
            <person name="Hong Q."/>
            <person name="Shao Q."/>
            <person name="Song J."/>
            <person name="Yang S."/>
        </authorList>
    </citation>
    <scope>NUCLEOTIDE SEQUENCE [LARGE SCALE GENOMIC DNA]</scope>
    <source>
        <strain evidence="1 2">ZY171143</strain>
    </source>
</reference>
<reference evidence="2" key="2">
    <citation type="submission" date="2021-04" db="EMBL/GenBank/DDBJ databases">
        <title>Taxonomy of Flavobacteriaceae bacterium ZY171143.</title>
        <authorList>
            <person name="Li F."/>
        </authorList>
    </citation>
    <scope>NUCLEOTIDE SEQUENCE [LARGE SCALE GENOMIC DNA]</scope>
    <source>
        <strain evidence="2">ZY171143</strain>
    </source>
</reference>